<evidence type="ECO:0000259" key="11">
    <source>
        <dbReference type="Pfam" id="PF07885"/>
    </source>
</evidence>
<evidence type="ECO:0000256" key="4">
    <source>
        <dbReference type="ARBA" id="ARBA00022989"/>
    </source>
</evidence>
<feature type="transmembrane region" description="Helical" evidence="10">
    <location>
        <begin position="403"/>
        <end position="424"/>
    </location>
</feature>
<evidence type="ECO:0000313" key="13">
    <source>
        <dbReference type="Proteomes" id="UP000799771"/>
    </source>
</evidence>
<evidence type="ECO:0000256" key="3">
    <source>
        <dbReference type="ARBA" id="ARBA00022692"/>
    </source>
</evidence>
<dbReference type="OrthoDB" id="297496at2759"/>
<evidence type="ECO:0000256" key="1">
    <source>
        <dbReference type="ARBA" id="ARBA00004141"/>
    </source>
</evidence>
<keyword evidence="2 8" id="KW-0813">Transport</keyword>
<dbReference type="GO" id="GO:0022841">
    <property type="term" value="F:potassium ion leak channel activity"/>
    <property type="evidence" value="ECO:0007669"/>
    <property type="project" value="TreeGrafter"/>
</dbReference>
<feature type="transmembrane region" description="Helical" evidence="10">
    <location>
        <begin position="128"/>
        <end position="150"/>
    </location>
</feature>
<organism evidence="12 13">
    <name type="scientific">Dothidotthia symphoricarpi CBS 119687</name>
    <dbReference type="NCBI Taxonomy" id="1392245"/>
    <lineage>
        <taxon>Eukaryota</taxon>
        <taxon>Fungi</taxon>
        <taxon>Dikarya</taxon>
        <taxon>Ascomycota</taxon>
        <taxon>Pezizomycotina</taxon>
        <taxon>Dothideomycetes</taxon>
        <taxon>Pleosporomycetidae</taxon>
        <taxon>Pleosporales</taxon>
        <taxon>Dothidotthiaceae</taxon>
        <taxon>Dothidotthia</taxon>
    </lineage>
</organism>
<evidence type="ECO:0000256" key="10">
    <source>
        <dbReference type="SAM" id="Phobius"/>
    </source>
</evidence>
<dbReference type="GO" id="GO:0015271">
    <property type="term" value="F:outward rectifier potassium channel activity"/>
    <property type="evidence" value="ECO:0007669"/>
    <property type="project" value="TreeGrafter"/>
</dbReference>
<dbReference type="SUPFAM" id="SSF81324">
    <property type="entry name" value="Voltage-gated potassium channels"/>
    <property type="match status" value="2"/>
</dbReference>
<evidence type="ECO:0000256" key="9">
    <source>
        <dbReference type="SAM" id="MobiDB-lite"/>
    </source>
</evidence>
<dbReference type="GO" id="GO:0030322">
    <property type="term" value="P:stabilization of membrane potential"/>
    <property type="evidence" value="ECO:0007669"/>
    <property type="project" value="TreeGrafter"/>
</dbReference>
<dbReference type="FunFam" id="1.10.287.70:FF:000182">
    <property type="entry name" value="Outward-rectifier potassium channel TOK1"/>
    <property type="match status" value="1"/>
</dbReference>
<keyword evidence="3 8" id="KW-0812">Transmembrane</keyword>
<dbReference type="Proteomes" id="UP000799771">
    <property type="component" value="Unassembled WGS sequence"/>
</dbReference>
<keyword evidence="5 8" id="KW-0406">Ion transport</keyword>
<dbReference type="GeneID" id="54406459"/>
<reference evidence="12" key="1">
    <citation type="journal article" date="2020" name="Stud. Mycol.">
        <title>101 Dothideomycetes genomes: a test case for predicting lifestyles and emergence of pathogens.</title>
        <authorList>
            <person name="Haridas S."/>
            <person name="Albert R."/>
            <person name="Binder M."/>
            <person name="Bloem J."/>
            <person name="Labutti K."/>
            <person name="Salamov A."/>
            <person name="Andreopoulos B."/>
            <person name="Baker S."/>
            <person name="Barry K."/>
            <person name="Bills G."/>
            <person name="Bluhm B."/>
            <person name="Cannon C."/>
            <person name="Castanera R."/>
            <person name="Culley D."/>
            <person name="Daum C."/>
            <person name="Ezra D."/>
            <person name="Gonzalez J."/>
            <person name="Henrissat B."/>
            <person name="Kuo A."/>
            <person name="Liang C."/>
            <person name="Lipzen A."/>
            <person name="Lutzoni F."/>
            <person name="Magnuson J."/>
            <person name="Mondo S."/>
            <person name="Nolan M."/>
            <person name="Ohm R."/>
            <person name="Pangilinan J."/>
            <person name="Park H.-J."/>
            <person name="Ramirez L."/>
            <person name="Alfaro M."/>
            <person name="Sun H."/>
            <person name="Tritt A."/>
            <person name="Yoshinaga Y."/>
            <person name="Zwiers L.-H."/>
            <person name="Turgeon B."/>
            <person name="Goodwin S."/>
            <person name="Spatafora J."/>
            <person name="Crous P."/>
            <person name="Grigoriev I."/>
        </authorList>
    </citation>
    <scope>NUCLEOTIDE SEQUENCE</scope>
    <source>
        <strain evidence="12">CBS 119687</strain>
    </source>
</reference>
<feature type="region of interest" description="Disordered" evidence="9">
    <location>
        <begin position="1"/>
        <end position="35"/>
    </location>
</feature>
<dbReference type="Gene3D" id="1.10.287.70">
    <property type="match status" value="2"/>
</dbReference>
<dbReference type="GO" id="GO:0005886">
    <property type="term" value="C:plasma membrane"/>
    <property type="evidence" value="ECO:0007669"/>
    <property type="project" value="TreeGrafter"/>
</dbReference>
<dbReference type="PRINTS" id="PR01333">
    <property type="entry name" value="2POREKCHANEL"/>
</dbReference>
<evidence type="ECO:0000256" key="6">
    <source>
        <dbReference type="ARBA" id="ARBA00023136"/>
    </source>
</evidence>
<evidence type="ECO:0000256" key="8">
    <source>
        <dbReference type="RuleBase" id="RU003857"/>
    </source>
</evidence>
<keyword evidence="7 8" id="KW-0407">Ion channel</keyword>
<comment type="similarity">
    <text evidence="8">Belongs to the two pore domain potassium channel (TC 1.A.1.8) family.</text>
</comment>
<feature type="compositionally biased region" description="Basic and acidic residues" evidence="9">
    <location>
        <begin position="625"/>
        <end position="640"/>
    </location>
</feature>
<keyword evidence="4 10" id="KW-1133">Transmembrane helix</keyword>
<feature type="transmembrane region" description="Helical" evidence="10">
    <location>
        <begin position="274"/>
        <end position="294"/>
    </location>
</feature>
<proteinExistence type="inferred from homology"/>
<feature type="transmembrane region" description="Helical" evidence="10">
    <location>
        <begin position="465"/>
        <end position="485"/>
    </location>
</feature>
<evidence type="ECO:0000256" key="7">
    <source>
        <dbReference type="ARBA" id="ARBA00023303"/>
    </source>
</evidence>
<name>A0A6A6A9W3_9PLEO</name>
<protein>
    <submittedName>
        <fullName evidence="12">Voltage-gated potassium channel</fullName>
    </submittedName>
</protein>
<feature type="region of interest" description="Disordered" evidence="9">
    <location>
        <begin position="621"/>
        <end position="654"/>
    </location>
</feature>
<feature type="domain" description="Potassium channel" evidence="11">
    <location>
        <begin position="222"/>
        <end position="298"/>
    </location>
</feature>
<dbReference type="EMBL" id="ML977510">
    <property type="protein sequence ID" value="KAF2127648.1"/>
    <property type="molecule type" value="Genomic_DNA"/>
</dbReference>
<keyword evidence="13" id="KW-1185">Reference proteome</keyword>
<dbReference type="AlphaFoldDB" id="A0A6A6A9W3"/>
<feature type="domain" description="Potassium channel" evidence="11">
    <location>
        <begin position="413"/>
        <end position="488"/>
    </location>
</feature>
<feature type="compositionally biased region" description="Basic residues" evidence="9">
    <location>
        <begin position="24"/>
        <end position="35"/>
    </location>
</feature>
<sequence length="702" mass="79362">MELQQDTIMEEPFGLKDTEPKREREKKKKQRHGWRRRRRGEDEEIDWWFASTGIPLLAATLGPLANVTSIAALVTSWRQTNYLNNVFVPDFNGIPYADPHWCYWLNAASLICGFLGNIFLLLNFTQRIRYLIALPATILFWFCSSGLLIASTACMEVFAPPHRPYETYTQGFWYAVASATFYTVCALLLMGNMLGYYLGRYPDTFALSDSQRTLILQTMGFFIWLGGGAAVYTRIEKRDGVRWSFADALYFCDVTILTVGFGDLAPTTNIGRGIVFPYSVGGILTLALVVSALYRFMRDIGEEKIVQKRVNRERMRALQRTTPPPPSDLRHREHKAHHLIQRRAPVGQPRISAPSSLRPFRTAIPRMPKKPNHQARMQLLTEEKARFEAMRAIQLSTKKYKKWLSLLWSLSLFLLLWCIGALVFWQTEKHTQNMTYFQALYFCYISLLTIGYGDLSPQSNAGRCFFVVWSLIAVPSMTILVSDLGDTVVAVFKARVDGVADFTVLPREGVWRGFLDAHPALLGRLRERAGRRRVERGFEAGEGEAGVELGRAGGFNDVEAPAEAEEVDVETTPHTHTHASLSRHLAHTIKSVSLDLRLPRPKRYAYEEWVEFTRLIRFTTPQIDPDERRGGGGGRDRGGDGGEDGGEDGGGGRAEEQGLVEWDWIGADSPMTSGLSESEWVLERLCESLIRLQMRREEGVGG</sequence>
<feature type="transmembrane region" description="Helical" evidence="10">
    <location>
        <begin position="101"/>
        <end position="122"/>
    </location>
</feature>
<feature type="transmembrane region" description="Helical" evidence="10">
    <location>
        <begin position="171"/>
        <end position="194"/>
    </location>
</feature>
<gene>
    <name evidence="12" type="ORF">P153DRAFT_343897</name>
</gene>
<evidence type="ECO:0000256" key="2">
    <source>
        <dbReference type="ARBA" id="ARBA00022448"/>
    </source>
</evidence>
<dbReference type="PANTHER" id="PTHR11003:SF342">
    <property type="entry name" value="OUTWARD-RECTIFIER POTASSIUM CHANNEL TOK1"/>
    <property type="match status" value="1"/>
</dbReference>
<feature type="transmembrane region" description="Helical" evidence="10">
    <location>
        <begin position="245"/>
        <end position="262"/>
    </location>
</feature>
<evidence type="ECO:0000313" key="12">
    <source>
        <dbReference type="EMBL" id="KAF2127648.1"/>
    </source>
</evidence>
<dbReference type="RefSeq" id="XP_033522037.1">
    <property type="nucleotide sequence ID" value="XM_033666027.1"/>
</dbReference>
<feature type="transmembrane region" description="Helical" evidence="10">
    <location>
        <begin position="436"/>
        <end position="453"/>
    </location>
</feature>
<comment type="subcellular location">
    <subcellularLocation>
        <location evidence="1">Membrane</location>
        <topology evidence="1">Multi-pass membrane protein</topology>
    </subcellularLocation>
</comment>
<evidence type="ECO:0000256" key="5">
    <source>
        <dbReference type="ARBA" id="ARBA00023065"/>
    </source>
</evidence>
<dbReference type="PANTHER" id="PTHR11003">
    <property type="entry name" value="POTASSIUM CHANNEL, SUBFAMILY K"/>
    <property type="match status" value="1"/>
</dbReference>
<dbReference type="Pfam" id="PF07885">
    <property type="entry name" value="Ion_trans_2"/>
    <property type="match status" value="2"/>
</dbReference>
<keyword evidence="6 10" id="KW-0472">Membrane</keyword>
<dbReference type="InterPro" id="IPR013099">
    <property type="entry name" value="K_chnl_dom"/>
</dbReference>
<accession>A0A6A6A9W3</accession>
<feature type="region of interest" description="Disordered" evidence="9">
    <location>
        <begin position="563"/>
        <end position="583"/>
    </location>
</feature>
<feature type="compositionally biased region" description="Basic and acidic residues" evidence="9">
    <location>
        <begin position="13"/>
        <end position="23"/>
    </location>
</feature>
<feature type="transmembrane region" description="Helical" evidence="10">
    <location>
        <begin position="214"/>
        <end position="233"/>
    </location>
</feature>
<dbReference type="InterPro" id="IPR003280">
    <property type="entry name" value="2pore_dom_K_chnl"/>
</dbReference>